<sequence length="80" mass="9336">MKRVKAACICQTLHFMLKEDIGHEDAVKLVTEEVAHYKKTLERNRTQYKIVEETTQPDGSIIIRIKKQYNQSPVGDYLNE</sequence>
<reference evidence="1" key="2">
    <citation type="submission" date="2021-04" db="EMBL/GenBank/DDBJ databases">
        <authorList>
            <person name="Gilroy R."/>
        </authorList>
    </citation>
    <scope>NUCLEOTIDE SEQUENCE</scope>
    <source>
        <strain evidence="1">CHK179-7159</strain>
    </source>
</reference>
<reference evidence="1" key="1">
    <citation type="journal article" date="2021" name="PeerJ">
        <title>Extensive microbial diversity within the chicken gut microbiome revealed by metagenomics and culture.</title>
        <authorList>
            <person name="Gilroy R."/>
            <person name="Ravi A."/>
            <person name="Getino M."/>
            <person name="Pursley I."/>
            <person name="Horton D.L."/>
            <person name="Alikhan N.F."/>
            <person name="Baker D."/>
            <person name="Gharbi K."/>
            <person name="Hall N."/>
            <person name="Watson M."/>
            <person name="Adriaenssens E.M."/>
            <person name="Foster-Nyarko E."/>
            <person name="Jarju S."/>
            <person name="Secka A."/>
            <person name="Antonio M."/>
            <person name="Oren A."/>
            <person name="Chaudhuri R.R."/>
            <person name="La Ragione R."/>
            <person name="Hildebrand F."/>
            <person name="Pallen M.J."/>
        </authorList>
    </citation>
    <scope>NUCLEOTIDE SEQUENCE</scope>
    <source>
        <strain evidence="1">CHK179-7159</strain>
    </source>
</reference>
<name>A0A9D2I4E6_9FIRM</name>
<accession>A0A9D2I4E6</accession>
<proteinExistence type="predicted"/>
<dbReference type="Proteomes" id="UP000886858">
    <property type="component" value="Unassembled WGS sequence"/>
</dbReference>
<dbReference type="AlphaFoldDB" id="A0A9D2I4E6"/>
<comment type="caution">
    <text evidence="1">The sequence shown here is derived from an EMBL/GenBank/DDBJ whole genome shotgun (WGS) entry which is preliminary data.</text>
</comment>
<organism evidence="1 2">
    <name type="scientific">Candidatus Eisenbergiella merdipullorum</name>
    <dbReference type="NCBI Taxonomy" id="2838553"/>
    <lineage>
        <taxon>Bacteria</taxon>
        <taxon>Bacillati</taxon>
        <taxon>Bacillota</taxon>
        <taxon>Clostridia</taxon>
        <taxon>Lachnospirales</taxon>
        <taxon>Lachnospiraceae</taxon>
        <taxon>Eisenbergiella</taxon>
    </lineage>
</organism>
<dbReference type="EMBL" id="DWYY01000005">
    <property type="protein sequence ID" value="HJA91644.1"/>
    <property type="molecule type" value="Genomic_DNA"/>
</dbReference>
<gene>
    <name evidence="1" type="ORF">H9717_00730</name>
</gene>
<evidence type="ECO:0000313" key="1">
    <source>
        <dbReference type="EMBL" id="HJA91644.1"/>
    </source>
</evidence>
<protein>
    <submittedName>
        <fullName evidence="1">Uncharacterized protein</fullName>
    </submittedName>
</protein>
<evidence type="ECO:0000313" key="2">
    <source>
        <dbReference type="Proteomes" id="UP000886858"/>
    </source>
</evidence>